<feature type="transmembrane region" description="Helical" evidence="8">
    <location>
        <begin position="179"/>
        <end position="203"/>
    </location>
</feature>
<dbReference type="GO" id="GO:0005886">
    <property type="term" value="C:plasma membrane"/>
    <property type="evidence" value="ECO:0007669"/>
    <property type="project" value="UniProtKB-SubCell"/>
</dbReference>
<keyword evidence="2" id="KW-1003">Cell membrane</keyword>
<reference evidence="10" key="1">
    <citation type="submission" date="2015-07" db="EMBL/GenBank/DDBJ databases">
        <authorList>
            <person name="Rodrigo-Torres Lidia"/>
            <person name="Arahal R.David."/>
        </authorList>
    </citation>
    <scope>NUCLEOTIDE SEQUENCE [LARGE SCALE GENOMIC DNA]</scope>
    <source>
        <strain evidence="10">CECT 5112</strain>
    </source>
</reference>
<dbReference type="OrthoDB" id="7679563at2"/>
<keyword evidence="4 8" id="KW-0812">Transmembrane</keyword>
<dbReference type="InterPro" id="IPR018584">
    <property type="entry name" value="GT87"/>
</dbReference>
<comment type="subcellular location">
    <subcellularLocation>
        <location evidence="1">Cell membrane</location>
        <topology evidence="1">Multi-pass membrane protein</topology>
    </subcellularLocation>
</comment>
<feature type="transmembrane region" description="Helical" evidence="8">
    <location>
        <begin position="141"/>
        <end position="167"/>
    </location>
</feature>
<feature type="transmembrane region" description="Helical" evidence="8">
    <location>
        <begin position="117"/>
        <end position="135"/>
    </location>
</feature>
<dbReference type="Pfam" id="PF09594">
    <property type="entry name" value="GT87"/>
    <property type="match status" value="1"/>
</dbReference>
<evidence type="ECO:0000256" key="6">
    <source>
        <dbReference type="ARBA" id="ARBA00023136"/>
    </source>
</evidence>
<evidence type="ECO:0000256" key="8">
    <source>
        <dbReference type="SAM" id="Phobius"/>
    </source>
</evidence>
<dbReference type="RefSeq" id="WP_055671950.1">
    <property type="nucleotide sequence ID" value="NZ_CXWD01000008.1"/>
</dbReference>
<evidence type="ECO:0008006" key="11">
    <source>
        <dbReference type="Google" id="ProtNLM"/>
    </source>
</evidence>
<evidence type="ECO:0000256" key="1">
    <source>
        <dbReference type="ARBA" id="ARBA00004651"/>
    </source>
</evidence>
<feature type="transmembrane region" description="Helical" evidence="8">
    <location>
        <begin position="209"/>
        <end position="230"/>
    </location>
</feature>
<evidence type="ECO:0000256" key="3">
    <source>
        <dbReference type="ARBA" id="ARBA00022679"/>
    </source>
</evidence>
<feature type="transmembrane region" description="Helical" evidence="8">
    <location>
        <begin position="276"/>
        <end position="296"/>
    </location>
</feature>
<dbReference type="Proteomes" id="UP000053235">
    <property type="component" value="Unassembled WGS sequence"/>
</dbReference>
<accession>A0A0M7A4L3</accession>
<evidence type="ECO:0000256" key="4">
    <source>
        <dbReference type="ARBA" id="ARBA00022692"/>
    </source>
</evidence>
<evidence type="ECO:0000313" key="9">
    <source>
        <dbReference type="EMBL" id="CTQ70008.1"/>
    </source>
</evidence>
<organism evidence="9 10">
    <name type="scientific">Roseibium alexandrii</name>
    <dbReference type="NCBI Taxonomy" id="388408"/>
    <lineage>
        <taxon>Bacteria</taxon>
        <taxon>Pseudomonadati</taxon>
        <taxon>Pseudomonadota</taxon>
        <taxon>Alphaproteobacteria</taxon>
        <taxon>Hyphomicrobiales</taxon>
        <taxon>Stappiaceae</taxon>
        <taxon>Roseibium</taxon>
    </lineage>
</organism>
<feature type="transmembrane region" description="Helical" evidence="8">
    <location>
        <begin position="48"/>
        <end position="70"/>
    </location>
</feature>
<gene>
    <name evidence="9" type="ORF">LAX5112_02319</name>
</gene>
<dbReference type="STRING" id="388408.LAX5112_02319"/>
<protein>
    <recommendedName>
        <fullName evidence="11">DUF2029 domain-containing protein</fullName>
    </recommendedName>
</protein>
<keyword evidence="5 8" id="KW-1133">Transmembrane helix</keyword>
<evidence type="ECO:0000256" key="2">
    <source>
        <dbReference type="ARBA" id="ARBA00022475"/>
    </source>
</evidence>
<dbReference type="EMBL" id="CXWD01000008">
    <property type="protein sequence ID" value="CTQ70008.1"/>
    <property type="molecule type" value="Genomic_DNA"/>
</dbReference>
<feature type="transmembrane region" description="Helical" evidence="8">
    <location>
        <begin position="308"/>
        <end position="334"/>
    </location>
</feature>
<sequence length="413" mass="45373">MEKLKHLETILTPDRIDVFLRLGPIFYLLGMLGYHIQEAHYRDAVHGLFLLGDYICYWLAAVTVLAGTPFDVYDNDAFRLVAENFVAEYGYLPFLYPPTYLLAMVPFGLLPNWLSHILFFSLTLGALALVGRIIWGGWKGALIACAFPGVLGVLIHGQNSFLTAALFGGALAALGGKRYILAGILIGCMTYKPQIGVLIPFALLAGRYWTTFITAGVTTVVFAALPALAFGPEIWLAFLEQSRFAATLLDQELVRHWKYLSIYTGLRIIGLPDQPAMLAQLLFAAGCLVWVVRLWWSDAPFELKAAGLVAASLLASPYMLTYEYVILAVPLLFLARHAVDGNLMPFDTSLYVLIVLLTLLARVIAEHTGVPLASAPVLLTMFLTHRYYKQWEHGRAGVAGTIRPPVSSPAPGA</sequence>
<feature type="transmembrane region" description="Helical" evidence="8">
    <location>
        <begin position="346"/>
        <end position="364"/>
    </location>
</feature>
<keyword evidence="6 8" id="KW-0472">Membrane</keyword>
<name>A0A0M7A4L3_9HYPH</name>
<evidence type="ECO:0000313" key="10">
    <source>
        <dbReference type="Proteomes" id="UP000053235"/>
    </source>
</evidence>
<dbReference type="AlphaFoldDB" id="A0A0M7A4L3"/>
<keyword evidence="3" id="KW-0808">Transferase</keyword>
<proteinExistence type="inferred from homology"/>
<evidence type="ECO:0000256" key="7">
    <source>
        <dbReference type="ARBA" id="ARBA00024033"/>
    </source>
</evidence>
<dbReference type="GO" id="GO:0016758">
    <property type="term" value="F:hexosyltransferase activity"/>
    <property type="evidence" value="ECO:0007669"/>
    <property type="project" value="InterPro"/>
</dbReference>
<feature type="transmembrane region" description="Helical" evidence="8">
    <location>
        <begin position="18"/>
        <end position="36"/>
    </location>
</feature>
<keyword evidence="10" id="KW-1185">Reference proteome</keyword>
<evidence type="ECO:0000256" key="5">
    <source>
        <dbReference type="ARBA" id="ARBA00022989"/>
    </source>
</evidence>
<comment type="similarity">
    <text evidence="7">Belongs to the glycosyltransferase 87 family.</text>
</comment>